<comment type="caution">
    <text evidence="3">The sequence shown here is derived from an EMBL/GenBank/DDBJ whole genome shotgun (WGS) entry which is preliminary data.</text>
</comment>
<keyword evidence="4" id="KW-1185">Reference proteome</keyword>
<feature type="region of interest" description="Disordered" evidence="1">
    <location>
        <begin position="1"/>
        <end position="47"/>
    </location>
</feature>
<feature type="compositionally biased region" description="Polar residues" evidence="1">
    <location>
        <begin position="160"/>
        <end position="169"/>
    </location>
</feature>
<dbReference type="Proteomes" id="UP000319908">
    <property type="component" value="Unassembled WGS sequence"/>
</dbReference>
<dbReference type="OrthoDB" id="264874at2"/>
<evidence type="ECO:0008006" key="5">
    <source>
        <dbReference type="Google" id="ProtNLM"/>
    </source>
</evidence>
<evidence type="ECO:0000313" key="3">
    <source>
        <dbReference type="EMBL" id="TWU10985.1"/>
    </source>
</evidence>
<feature type="transmembrane region" description="Helical" evidence="2">
    <location>
        <begin position="66"/>
        <end position="90"/>
    </location>
</feature>
<gene>
    <name evidence="3" type="ORF">Poly21_48920</name>
</gene>
<evidence type="ECO:0000256" key="2">
    <source>
        <dbReference type="SAM" id="Phobius"/>
    </source>
</evidence>
<dbReference type="RefSeq" id="WP_146409319.1">
    <property type="nucleotide sequence ID" value="NZ_SJPU01000003.1"/>
</dbReference>
<keyword evidence="2" id="KW-0472">Membrane</keyword>
<evidence type="ECO:0000256" key="1">
    <source>
        <dbReference type="SAM" id="MobiDB-lite"/>
    </source>
</evidence>
<protein>
    <recommendedName>
        <fullName evidence="5">Transmembrane protein</fullName>
    </recommendedName>
</protein>
<dbReference type="AlphaFoldDB" id="A0A5C6BFL2"/>
<dbReference type="EMBL" id="SJPU01000003">
    <property type="protein sequence ID" value="TWU10985.1"/>
    <property type="molecule type" value="Genomic_DNA"/>
</dbReference>
<feature type="compositionally biased region" description="Polar residues" evidence="1">
    <location>
        <begin position="1"/>
        <end position="13"/>
    </location>
</feature>
<sequence length="338" mass="36750">MGTAAPSNPNSDTAEVLEVEGENVGESGKSPKSPGTSGASAKAELSPVQAKRLAERESLRTSKFDAVSSLFLAVILFLGVFVFMLFIVWLTMRMPVRVKPIEPIIENAAGRADNAEGFERDFEPPGAEEVEELTEPTLQDTIEAVTDAVSSVAASLDTMNTNASASTSGSGKGDSRPPGPEGEGEDIVPRFERWQLNFSAKNIKAYSQQLDFYKIELGAIGGSQGVDYASNLSTRPQSRHSDDSKAEKRLYFMWTTNSPLKSYDIQLLGQAGITTNGRQIIKFIPDQLENQLAHTELEYAAAKGHKSVTEIAKTVFQSKPSGSGFAFEVTEQRYRNKR</sequence>
<accession>A0A5C6BFL2</accession>
<organism evidence="3 4">
    <name type="scientific">Allorhodopirellula heiligendammensis</name>
    <dbReference type="NCBI Taxonomy" id="2714739"/>
    <lineage>
        <taxon>Bacteria</taxon>
        <taxon>Pseudomonadati</taxon>
        <taxon>Planctomycetota</taxon>
        <taxon>Planctomycetia</taxon>
        <taxon>Pirellulales</taxon>
        <taxon>Pirellulaceae</taxon>
        <taxon>Allorhodopirellula</taxon>
    </lineage>
</organism>
<feature type="region of interest" description="Disordered" evidence="1">
    <location>
        <begin position="160"/>
        <end position="186"/>
    </location>
</feature>
<evidence type="ECO:0000313" key="4">
    <source>
        <dbReference type="Proteomes" id="UP000319908"/>
    </source>
</evidence>
<feature type="compositionally biased region" description="Low complexity" evidence="1">
    <location>
        <begin position="24"/>
        <end position="41"/>
    </location>
</feature>
<reference evidence="3 4" key="1">
    <citation type="journal article" date="2020" name="Antonie Van Leeuwenhoek">
        <title>Rhodopirellula heiligendammensis sp. nov., Rhodopirellula pilleata sp. nov., and Rhodopirellula solitaria sp. nov. isolated from natural or artificial marine surfaces in Northern Germany and California, USA, and emended description of the genus Rhodopirellula.</title>
        <authorList>
            <person name="Kallscheuer N."/>
            <person name="Wiegand S."/>
            <person name="Jogler M."/>
            <person name="Boedeker C."/>
            <person name="Peeters S.H."/>
            <person name="Rast P."/>
            <person name="Heuer A."/>
            <person name="Jetten M.S.M."/>
            <person name="Rohde M."/>
            <person name="Jogler C."/>
        </authorList>
    </citation>
    <scope>NUCLEOTIDE SEQUENCE [LARGE SCALE GENOMIC DNA]</scope>
    <source>
        <strain evidence="3 4">Poly21</strain>
    </source>
</reference>
<keyword evidence="2" id="KW-1133">Transmembrane helix</keyword>
<name>A0A5C6BFL2_9BACT</name>
<proteinExistence type="predicted"/>
<keyword evidence="2" id="KW-0812">Transmembrane</keyword>